<reference evidence="2 3" key="1">
    <citation type="submission" date="2017-07" db="EMBL/GenBank/DDBJ databases">
        <title>First draft Genome Sequence of Nocardia cerradoensis isolated from human infection.</title>
        <authorList>
            <person name="Carrasco G."/>
        </authorList>
    </citation>
    <scope>NUCLEOTIDE SEQUENCE [LARGE SCALE GENOMIC DNA]</scope>
    <source>
        <strain evidence="2 3">CNM20130759</strain>
    </source>
</reference>
<organism evidence="2 3">
    <name type="scientific">Nocardia cerradoensis</name>
    <dbReference type="NCBI Taxonomy" id="85688"/>
    <lineage>
        <taxon>Bacteria</taxon>
        <taxon>Bacillati</taxon>
        <taxon>Actinomycetota</taxon>
        <taxon>Actinomycetes</taxon>
        <taxon>Mycobacteriales</taxon>
        <taxon>Nocardiaceae</taxon>
        <taxon>Nocardia</taxon>
    </lineage>
</organism>
<evidence type="ECO:0000313" key="2">
    <source>
        <dbReference type="EMBL" id="OXR40042.1"/>
    </source>
</evidence>
<feature type="chain" id="PRO_5038959438" description="Lipoprotein" evidence="1">
    <location>
        <begin position="21"/>
        <end position="183"/>
    </location>
</feature>
<dbReference type="Proteomes" id="UP000215506">
    <property type="component" value="Unassembled WGS sequence"/>
</dbReference>
<gene>
    <name evidence="2" type="ORF">B7C42_07887</name>
</gene>
<keyword evidence="1" id="KW-0732">Signal</keyword>
<evidence type="ECO:0000313" key="3">
    <source>
        <dbReference type="Proteomes" id="UP000215506"/>
    </source>
</evidence>
<keyword evidence="3" id="KW-1185">Reference proteome</keyword>
<accession>A0A231GTX1</accession>
<proteinExistence type="predicted"/>
<comment type="caution">
    <text evidence="2">The sequence shown here is derived from an EMBL/GenBank/DDBJ whole genome shotgun (WGS) entry which is preliminary data.</text>
</comment>
<protein>
    <recommendedName>
        <fullName evidence="4">Lipoprotein</fullName>
    </recommendedName>
</protein>
<name>A0A231GTX1_9NOCA</name>
<dbReference type="EMBL" id="NGAF01000044">
    <property type="protein sequence ID" value="OXR40042.1"/>
    <property type="molecule type" value="Genomic_DNA"/>
</dbReference>
<evidence type="ECO:0000256" key="1">
    <source>
        <dbReference type="SAM" id="SignalP"/>
    </source>
</evidence>
<feature type="signal peptide" evidence="1">
    <location>
        <begin position="1"/>
        <end position="20"/>
    </location>
</feature>
<evidence type="ECO:0008006" key="4">
    <source>
        <dbReference type="Google" id="ProtNLM"/>
    </source>
</evidence>
<sequence>MNPLSAVALTVLAGACLLTACTDHPTGSRPPDQNSCTRAGFGPPFTAVDPCSADSVTAAALGTMFTYRPAEGLDPRRAFEAATPLLDPEFARSGASAATVLAPVTPDMWDRWRDQHVTVTATARATADDHPPDTASRAARVVTVSMQPSDSTPAPRLVVFAVAHRTPTGNGARWLLSKVQVAS</sequence>
<dbReference type="AlphaFoldDB" id="A0A231GTX1"/>